<evidence type="ECO:0000256" key="2">
    <source>
        <dbReference type="ARBA" id="ARBA00001958"/>
    </source>
</evidence>
<feature type="active site" description="Proton acceptor" evidence="16">
    <location>
        <position position="103"/>
    </location>
</feature>
<evidence type="ECO:0000256" key="3">
    <source>
        <dbReference type="ARBA" id="ARBA00004496"/>
    </source>
</evidence>
<keyword evidence="11 16" id="KW-0067">ATP-binding</keyword>
<comment type="cofactor">
    <cofactor evidence="2">
        <name>K(+)</name>
        <dbReference type="ChEBI" id="CHEBI:29103"/>
    </cofactor>
</comment>
<dbReference type="GO" id="GO:0015937">
    <property type="term" value="P:coenzyme A biosynthetic process"/>
    <property type="evidence" value="ECO:0007669"/>
    <property type="project" value="UniProtKB-UniRule"/>
</dbReference>
<dbReference type="InterPro" id="IPR043129">
    <property type="entry name" value="ATPase_NBD"/>
</dbReference>
<dbReference type="EMBL" id="FOFB01000015">
    <property type="protein sequence ID" value="SEQ74093.1"/>
    <property type="molecule type" value="Genomic_DNA"/>
</dbReference>
<comment type="pathway">
    <text evidence="4 16">Cofactor biosynthesis; coenzyme A biosynthesis; CoA from (R)-pantothenate: step 1/5.</text>
</comment>
<evidence type="ECO:0000256" key="7">
    <source>
        <dbReference type="ARBA" id="ARBA00022490"/>
    </source>
</evidence>
<dbReference type="GO" id="GO:0005524">
    <property type="term" value="F:ATP binding"/>
    <property type="evidence" value="ECO:0007669"/>
    <property type="project" value="UniProtKB-UniRule"/>
</dbReference>
<evidence type="ECO:0000256" key="15">
    <source>
        <dbReference type="ARBA" id="ARBA00040883"/>
    </source>
</evidence>
<evidence type="ECO:0000256" key="10">
    <source>
        <dbReference type="ARBA" id="ARBA00022777"/>
    </source>
</evidence>
<evidence type="ECO:0000313" key="17">
    <source>
        <dbReference type="EMBL" id="SEQ74093.1"/>
    </source>
</evidence>
<protein>
    <recommendedName>
        <fullName evidence="15 16">Type III pantothenate kinase</fullName>
        <ecNumber evidence="6 16">2.7.1.33</ecNumber>
    </recommendedName>
    <alternativeName>
        <fullName evidence="16">PanK-III</fullName>
    </alternativeName>
    <alternativeName>
        <fullName evidence="16">Pantothenic acid kinase</fullName>
    </alternativeName>
</protein>
<dbReference type="CDD" id="cd24015">
    <property type="entry name" value="ASKHA_NBD_PanK-III"/>
    <property type="match status" value="1"/>
</dbReference>
<dbReference type="HAMAP" id="MF_01274">
    <property type="entry name" value="Pantothen_kinase_3"/>
    <property type="match status" value="1"/>
</dbReference>
<evidence type="ECO:0000256" key="9">
    <source>
        <dbReference type="ARBA" id="ARBA00022741"/>
    </source>
</evidence>
<evidence type="ECO:0000313" key="18">
    <source>
        <dbReference type="Proteomes" id="UP000199021"/>
    </source>
</evidence>
<accession>A0A1H9IHK8</accession>
<dbReference type="InParanoid" id="A0A1H9IHK8"/>
<dbReference type="InterPro" id="IPR004619">
    <property type="entry name" value="Type_III_PanK"/>
</dbReference>
<evidence type="ECO:0000256" key="8">
    <source>
        <dbReference type="ARBA" id="ARBA00022679"/>
    </source>
</evidence>
<keyword evidence="12 16" id="KW-0630">Potassium</keyword>
<dbReference type="GO" id="GO:0004594">
    <property type="term" value="F:pantothenate kinase activity"/>
    <property type="evidence" value="ECO:0007669"/>
    <property type="project" value="UniProtKB-UniRule"/>
</dbReference>
<feature type="binding site" evidence="16">
    <location>
        <position position="94"/>
    </location>
    <ligand>
        <name>substrate</name>
    </ligand>
</feature>
<evidence type="ECO:0000256" key="6">
    <source>
        <dbReference type="ARBA" id="ARBA00012102"/>
    </source>
</evidence>
<evidence type="ECO:0000256" key="1">
    <source>
        <dbReference type="ARBA" id="ARBA00001206"/>
    </source>
</evidence>
<keyword evidence="7 16" id="KW-0963">Cytoplasm</keyword>
<organism evidence="17 18">
    <name type="scientific">Neolewinella agarilytica</name>
    <dbReference type="NCBI Taxonomy" id="478744"/>
    <lineage>
        <taxon>Bacteria</taxon>
        <taxon>Pseudomonadati</taxon>
        <taxon>Bacteroidota</taxon>
        <taxon>Saprospiria</taxon>
        <taxon>Saprospirales</taxon>
        <taxon>Lewinellaceae</taxon>
        <taxon>Neolewinella</taxon>
    </lineage>
</organism>
<dbReference type="STRING" id="478744.SAMN05444359_1154"/>
<dbReference type="UniPathway" id="UPA00241">
    <property type="reaction ID" value="UER00352"/>
</dbReference>
<proteinExistence type="inferred from homology"/>
<evidence type="ECO:0000256" key="12">
    <source>
        <dbReference type="ARBA" id="ARBA00022958"/>
    </source>
</evidence>
<dbReference type="GO" id="GO:0005737">
    <property type="term" value="C:cytoplasm"/>
    <property type="evidence" value="ECO:0007669"/>
    <property type="project" value="UniProtKB-SubCell"/>
</dbReference>
<dbReference type="NCBIfam" id="TIGR00671">
    <property type="entry name" value="baf"/>
    <property type="match status" value="1"/>
</dbReference>
<reference evidence="18" key="1">
    <citation type="submission" date="2016-10" db="EMBL/GenBank/DDBJ databases">
        <authorList>
            <person name="Varghese N."/>
            <person name="Submissions S."/>
        </authorList>
    </citation>
    <scope>NUCLEOTIDE SEQUENCE [LARGE SCALE GENOMIC DNA]</scope>
    <source>
        <strain evidence="18">DSM 24740</strain>
    </source>
</reference>
<comment type="cofactor">
    <cofactor evidence="16">
        <name>NH4(+)</name>
        <dbReference type="ChEBI" id="CHEBI:28938"/>
    </cofactor>
    <cofactor evidence="16">
        <name>K(+)</name>
        <dbReference type="ChEBI" id="CHEBI:29103"/>
    </cofactor>
    <text evidence="16">A monovalent cation. Ammonium or potassium.</text>
</comment>
<dbReference type="EC" id="2.7.1.33" evidence="6 16"/>
<comment type="catalytic activity">
    <reaction evidence="1 16">
        <text>(R)-pantothenate + ATP = (R)-4'-phosphopantothenate + ADP + H(+)</text>
        <dbReference type="Rhea" id="RHEA:16373"/>
        <dbReference type="ChEBI" id="CHEBI:10986"/>
        <dbReference type="ChEBI" id="CHEBI:15378"/>
        <dbReference type="ChEBI" id="CHEBI:29032"/>
        <dbReference type="ChEBI" id="CHEBI:30616"/>
        <dbReference type="ChEBI" id="CHEBI:456216"/>
        <dbReference type="EC" id="2.7.1.33"/>
    </reaction>
</comment>
<feature type="binding site" evidence="16">
    <location>
        <begin position="12"/>
        <end position="19"/>
    </location>
    <ligand>
        <name>ATP</name>
        <dbReference type="ChEBI" id="CHEBI:30616"/>
    </ligand>
</feature>
<keyword evidence="18" id="KW-1185">Reference proteome</keyword>
<feature type="binding site" evidence="16">
    <location>
        <position position="191"/>
    </location>
    <ligand>
        <name>substrate</name>
    </ligand>
</feature>
<evidence type="ECO:0000256" key="16">
    <source>
        <dbReference type="HAMAP-Rule" id="MF_01274"/>
    </source>
</evidence>
<dbReference type="RefSeq" id="WP_090169536.1">
    <property type="nucleotide sequence ID" value="NZ_FOFB01000015.1"/>
</dbReference>
<dbReference type="AlphaFoldDB" id="A0A1H9IHK8"/>
<keyword evidence="13 16" id="KW-0173">Coenzyme A biosynthesis</keyword>
<feature type="binding site" evidence="16">
    <location>
        <position position="139"/>
    </location>
    <ligand>
        <name>ATP</name>
        <dbReference type="ChEBI" id="CHEBI:30616"/>
    </ligand>
</feature>
<dbReference type="PANTHER" id="PTHR34265:SF1">
    <property type="entry name" value="TYPE III PANTOTHENATE KINASE"/>
    <property type="match status" value="1"/>
</dbReference>
<dbReference type="GO" id="GO:0046872">
    <property type="term" value="F:metal ion binding"/>
    <property type="evidence" value="ECO:0007669"/>
    <property type="project" value="UniProtKB-KW"/>
</dbReference>
<name>A0A1H9IHK8_9BACT</name>
<comment type="subunit">
    <text evidence="5 16">Homodimer.</text>
</comment>
<keyword evidence="8 16" id="KW-0808">Transferase</keyword>
<evidence type="ECO:0000256" key="14">
    <source>
        <dbReference type="ARBA" id="ARBA00038036"/>
    </source>
</evidence>
<comment type="similarity">
    <text evidence="14 16">Belongs to the type III pantothenate kinase family.</text>
</comment>
<feature type="binding site" evidence="16">
    <location>
        <begin position="101"/>
        <end position="104"/>
    </location>
    <ligand>
        <name>substrate</name>
    </ligand>
</feature>
<dbReference type="Gene3D" id="3.30.420.40">
    <property type="match status" value="1"/>
</dbReference>
<dbReference type="PANTHER" id="PTHR34265">
    <property type="entry name" value="TYPE III PANTOTHENATE KINASE"/>
    <property type="match status" value="1"/>
</dbReference>
<dbReference type="OrthoDB" id="9804707at2"/>
<dbReference type="Pfam" id="PF03309">
    <property type="entry name" value="Pan_kinase"/>
    <property type="match status" value="1"/>
</dbReference>
<evidence type="ECO:0000256" key="11">
    <source>
        <dbReference type="ARBA" id="ARBA00022840"/>
    </source>
</evidence>
<gene>
    <name evidence="16" type="primary">coaX</name>
    <name evidence="17" type="ORF">SAMN05444359_1154</name>
</gene>
<evidence type="ECO:0000256" key="13">
    <source>
        <dbReference type="ARBA" id="ARBA00022993"/>
    </source>
</evidence>
<feature type="binding site" evidence="16">
    <location>
        <position position="136"/>
    </location>
    <ligand>
        <name>K(+)</name>
        <dbReference type="ChEBI" id="CHEBI:29103"/>
    </ligand>
</feature>
<dbReference type="SUPFAM" id="SSF53067">
    <property type="entry name" value="Actin-like ATPase domain"/>
    <property type="match status" value="2"/>
</dbReference>
<keyword evidence="10 16" id="KW-0418">Kinase</keyword>
<evidence type="ECO:0000256" key="5">
    <source>
        <dbReference type="ARBA" id="ARBA00011738"/>
    </source>
</evidence>
<comment type="subcellular location">
    <subcellularLocation>
        <location evidence="3 16">Cytoplasm</location>
    </subcellularLocation>
</comment>
<comment type="function">
    <text evidence="16">Catalyzes the phosphorylation of pantothenate (Pan), the first step in CoA biosynthesis.</text>
</comment>
<sequence>MGTATNHHLVIDIGNTVAKAAVFLDKVMIGPVIRFSDQEWEEVDRLVTNHGVKKIIYSTVANVPPAKWIDKWESGQCLVLALGPDLVLPFSSVYTTMETLGQDRIAVVAGSMAIPTTSAPCGTPQTSALPARLIVDAGTCVTFDLIDGSATYLGGNISPGIRMRLQAMHTFTARLPDTPPADPSGRVGWSTASALRHGGQLGVVYETEGLFLRLQKQYPDLELLLTGGDANFLAGKLSVPFSLHPNLVLSGLNQILSNYVQNES</sequence>
<evidence type="ECO:0000256" key="4">
    <source>
        <dbReference type="ARBA" id="ARBA00005225"/>
    </source>
</evidence>
<dbReference type="Proteomes" id="UP000199021">
    <property type="component" value="Unassembled WGS sequence"/>
</dbReference>
<keyword evidence="16" id="KW-0479">Metal-binding</keyword>
<dbReference type="FunCoup" id="A0A1H9IHK8">
    <property type="interactions" value="362"/>
</dbReference>
<keyword evidence="9 16" id="KW-0547">Nucleotide-binding</keyword>